<feature type="region of interest" description="Disordered" evidence="5">
    <location>
        <begin position="115"/>
        <end position="141"/>
    </location>
</feature>
<dbReference type="Gene3D" id="3.40.30.10">
    <property type="entry name" value="Glutaredoxin"/>
    <property type="match status" value="1"/>
</dbReference>
<dbReference type="SUPFAM" id="SSF52833">
    <property type="entry name" value="Thioredoxin-like"/>
    <property type="match status" value="1"/>
</dbReference>
<dbReference type="GO" id="GO:0043295">
    <property type="term" value="F:glutathione binding"/>
    <property type="evidence" value="ECO:0007669"/>
    <property type="project" value="TreeGrafter"/>
</dbReference>
<evidence type="ECO:0000256" key="1">
    <source>
        <dbReference type="ARBA" id="ARBA00010128"/>
    </source>
</evidence>
<dbReference type="PANTHER" id="PTHR43900:SF49">
    <property type="entry name" value="GLUTATHIONE S-TRANSFERASE GSTF1-RELATED"/>
    <property type="match status" value="1"/>
</dbReference>
<feature type="compositionally biased region" description="Basic and acidic residues" evidence="5">
    <location>
        <begin position="121"/>
        <end position="134"/>
    </location>
</feature>
<comment type="catalytic activity">
    <reaction evidence="4">
        <text>RX + glutathione = an S-substituted glutathione + a halide anion + H(+)</text>
        <dbReference type="Rhea" id="RHEA:16437"/>
        <dbReference type="ChEBI" id="CHEBI:15378"/>
        <dbReference type="ChEBI" id="CHEBI:16042"/>
        <dbReference type="ChEBI" id="CHEBI:17792"/>
        <dbReference type="ChEBI" id="CHEBI:57925"/>
        <dbReference type="ChEBI" id="CHEBI:90779"/>
        <dbReference type="EC" id="2.5.1.18"/>
    </reaction>
</comment>
<organism evidence="7 8">
    <name type="scientific">Triticum turgidum subsp. durum</name>
    <name type="common">Durum wheat</name>
    <name type="synonym">Triticum durum</name>
    <dbReference type="NCBI Taxonomy" id="4567"/>
    <lineage>
        <taxon>Eukaryota</taxon>
        <taxon>Viridiplantae</taxon>
        <taxon>Streptophyta</taxon>
        <taxon>Embryophyta</taxon>
        <taxon>Tracheophyta</taxon>
        <taxon>Spermatophyta</taxon>
        <taxon>Magnoliopsida</taxon>
        <taxon>Liliopsida</taxon>
        <taxon>Poales</taxon>
        <taxon>Poaceae</taxon>
        <taxon>BOP clade</taxon>
        <taxon>Pooideae</taxon>
        <taxon>Triticodae</taxon>
        <taxon>Triticeae</taxon>
        <taxon>Triticinae</taxon>
        <taxon>Triticum</taxon>
    </lineage>
</organism>
<dbReference type="AlphaFoldDB" id="A0A9R0V442"/>
<dbReference type="FunFam" id="3.40.30.10:FF:000016">
    <property type="entry name" value="Glutathione S-transferase F2"/>
    <property type="match status" value="1"/>
</dbReference>
<feature type="compositionally biased region" description="Gly residues" evidence="5">
    <location>
        <begin position="88"/>
        <end position="99"/>
    </location>
</feature>
<dbReference type="InterPro" id="IPR036249">
    <property type="entry name" value="Thioredoxin-like_sf"/>
</dbReference>
<protein>
    <recommendedName>
        <fullName evidence="2">glutathione transferase</fullName>
        <ecNumber evidence="2">2.5.1.18</ecNumber>
    </recommendedName>
</protein>
<dbReference type="Pfam" id="PF02798">
    <property type="entry name" value="GST_N"/>
    <property type="match status" value="1"/>
</dbReference>
<feature type="domain" description="GST N-terminal" evidence="6">
    <location>
        <begin position="2"/>
        <end position="85"/>
    </location>
</feature>
<dbReference type="Proteomes" id="UP000324705">
    <property type="component" value="Chromosome 1B"/>
</dbReference>
<keyword evidence="8" id="KW-1185">Reference proteome</keyword>
<evidence type="ECO:0000259" key="6">
    <source>
        <dbReference type="PROSITE" id="PS50404"/>
    </source>
</evidence>
<accession>A0A9R0V442</accession>
<evidence type="ECO:0000256" key="5">
    <source>
        <dbReference type="SAM" id="MobiDB-lite"/>
    </source>
</evidence>
<evidence type="ECO:0000256" key="2">
    <source>
        <dbReference type="ARBA" id="ARBA00012452"/>
    </source>
</evidence>
<comment type="similarity">
    <text evidence="1">Belongs to the GST superfamily. Phi family.</text>
</comment>
<keyword evidence="3" id="KW-0808">Transferase</keyword>
<dbReference type="InterPro" id="IPR004045">
    <property type="entry name" value="Glutathione_S-Trfase_N"/>
</dbReference>
<evidence type="ECO:0000313" key="8">
    <source>
        <dbReference type="Proteomes" id="UP000324705"/>
    </source>
</evidence>
<evidence type="ECO:0000313" key="7">
    <source>
        <dbReference type="EMBL" id="VAH13977.1"/>
    </source>
</evidence>
<dbReference type="Gramene" id="TRITD1Bv1G036890.4">
    <property type="protein sequence ID" value="TRITD1Bv1G036890.4"/>
    <property type="gene ID" value="TRITD1Bv1G036890"/>
</dbReference>
<dbReference type="PANTHER" id="PTHR43900">
    <property type="entry name" value="GLUTATHIONE S-TRANSFERASE RHO"/>
    <property type="match status" value="1"/>
</dbReference>
<dbReference type="GO" id="GO:0005737">
    <property type="term" value="C:cytoplasm"/>
    <property type="evidence" value="ECO:0007669"/>
    <property type="project" value="TreeGrafter"/>
</dbReference>
<gene>
    <name evidence="7" type="ORF">TRITD_1Bv1G036890</name>
</gene>
<reference evidence="7 8" key="1">
    <citation type="submission" date="2017-09" db="EMBL/GenBank/DDBJ databases">
        <authorList>
            <consortium name="International Durum Wheat Genome Sequencing Consortium (IDWGSC)"/>
            <person name="Milanesi L."/>
        </authorList>
    </citation>
    <scope>NUCLEOTIDE SEQUENCE [LARGE SCALE GENOMIC DNA]</scope>
    <source>
        <strain evidence="8">cv. Svevo</strain>
    </source>
</reference>
<dbReference type="EMBL" id="LT934112">
    <property type="protein sequence ID" value="VAH13977.1"/>
    <property type="molecule type" value="Genomic_DNA"/>
</dbReference>
<evidence type="ECO:0000256" key="3">
    <source>
        <dbReference type="ARBA" id="ARBA00022679"/>
    </source>
</evidence>
<dbReference type="GO" id="GO:0006749">
    <property type="term" value="P:glutathione metabolic process"/>
    <property type="evidence" value="ECO:0007669"/>
    <property type="project" value="TreeGrafter"/>
</dbReference>
<sequence>MAPVKVFGPAMSTNVARVLVCLEEVGAEYEVVDIDFKAMEHKSPEHLVRNPFGQIPAFQDGTRNCKVRAPQVQEERSGPAEGRQPEGSGNGGRMDGGGRAHLQPGHLADRVRVPHQPAHARPADQPDGGGREPGEAQEGAGCLRGAAVQARVPRWGLLQLRGPQPLPLHLLLHGHAARGPLRLVPARQGLVGEDHGEARRQEARRTNGSQEAVICKAGFRIVG</sequence>
<dbReference type="EC" id="2.5.1.18" evidence="2"/>
<proteinExistence type="inferred from homology"/>
<dbReference type="PROSITE" id="PS50404">
    <property type="entry name" value="GST_NTER"/>
    <property type="match status" value="1"/>
</dbReference>
<dbReference type="GO" id="GO:0004364">
    <property type="term" value="F:glutathione transferase activity"/>
    <property type="evidence" value="ECO:0007669"/>
    <property type="project" value="UniProtKB-EC"/>
</dbReference>
<feature type="region of interest" description="Disordered" evidence="5">
    <location>
        <begin position="69"/>
        <end position="103"/>
    </location>
</feature>
<name>A0A9R0V442_TRITD</name>
<evidence type="ECO:0000256" key="4">
    <source>
        <dbReference type="ARBA" id="ARBA00047960"/>
    </source>
</evidence>